<name>S7MWF2_MYOBR</name>
<accession>S7MWF2</accession>
<keyword evidence="3" id="KW-1185">Reference proteome</keyword>
<reference evidence="2 3" key="1">
    <citation type="journal article" date="2013" name="Nat. Commun.">
        <title>Genome analysis reveals insights into physiology and longevity of the Brandt's bat Myotis brandtii.</title>
        <authorList>
            <person name="Seim I."/>
            <person name="Fang X."/>
            <person name="Xiong Z."/>
            <person name="Lobanov A.V."/>
            <person name="Huang Z."/>
            <person name="Ma S."/>
            <person name="Feng Y."/>
            <person name="Turanov A.A."/>
            <person name="Zhu Y."/>
            <person name="Lenz T.L."/>
            <person name="Gerashchenko M.V."/>
            <person name="Fan D."/>
            <person name="Hee Yim S."/>
            <person name="Yao X."/>
            <person name="Jordan D."/>
            <person name="Xiong Y."/>
            <person name="Ma Y."/>
            <person name="Lyapunov A.N."/>
            <person name="Chen G."/>
            <person name="Kulakova O.I."/>
            <person name="Sun Y."/>
            <person name="Lee S.G."/>
            <person name="Bronson R.T."/>
            <person name="Moskalev A.A."/>
            <person name="Sunyaev S.R."/>
            <person name="Zhang G."/>
            <person name="Krogh A."/>
            <person name="Wang J."/>
            <person name="Gladyshev V.N."/>
        </authorList>
    </citation>
    <scope>NUCLEOTIDE SEQUENCE [LARGE SCALE GENOMIC DNA]</scope>
</reference>
<dbReference type="Proteomes" id="UP000052978">
    <property type="component" value="Unassembled WGS sequence"/>
</dbReference>
<organism evidence="2 3">
    <name type="scientific">Myotis brandtii</name>
    <name type="common">Brandt's bat</name>
    <dbReference type="NCBI Taxonomy" id="109478"/>
    <lineage>
        <taxon>Eukaryota</taxon>
        <taxon>Metazoa</taxon>
        <taxon>Chordata</taxon>
        <taxon>Craniata</taxon>
        <taxon>Vertebrata</taxon>
        <taxon>Euteleostomi</taxon>
        <taxon>Mammalia</taxon>
        <taxon>Eutheria</taxon>
        <taxon>Laurasiatheria</taxon>
        <taxon>Chiroptera</taxon>
        <taxon>Yangochiroptera</taxon>
        <taxon>Vespertilionidae</taxon>
        <taxon>Myotis</taxon>
    </lineage>
</organism>
<proteinExistence type="predicted"/>
<sequence>MARLSRGRECGRRSGAGAQGVWSQPRFGGLGRVLQQERAKPAAPTPWAWGMQMTGLAPYMAALQKRNMKA</sequence>
<dbReference type="EMBL" id="KE162570">
    <property type="protein sequence ID" value="EPQ08901.1"/>
    <property type="molecule type" value="Genomic_DNA"/>
</dbReference>
<feature type="region of interest" description="Disordered" evidence="1">
    <location>
        <begin position="1"/>
        <end position="26"/>
    </location>
</feature>
<dbReference type="AlphaFoldDB" id="S7MWF2"/>
<evidence type="ECO:0000313" key="3">
    <source>
        <dbReference type="Proteomes" id="UP000052978"/>
    </source>
</evidence>
<feature type="compositionally biased region" description="Basic and acidic residues" evidence="1">
    <location>
        <begin position="1"/>
        <end position="12"/>
    </location>
</feature>
<evidence type="ECO:0000313" key="2">
    <source>
        <dbReference type="EMBL" id="EPQ08901.1"/>
    </source>
</evidence>
<protein>
    <submittedName>
        <fullName evidence="2">Uncharacterized protein</fullName>
    </submittedName>
</protein>
<gene>
    <name evidence="2" type="ORF">D623_10020136</name>
</gene>
<evidence type="ECO:0000256" key="1">
    <source>
        <dbReference type="SAM" id="MobiDB-lite"/>
    </source>
</evidence>